<dbReference type="Pfam" id="PF13243">
    <property type="entry name" value="SQHop_cyclase_C"/>
    <property type="match status" value="1"/>
</dbReference>
<dbReference type="SUPFAM" id="SSF48239">
    <property type="entry name" value="Terpenoid cyclases/Protein prenyltransferases"/>
    <property type="match status" value="1"/>
</dbReference>
<evidence type="ECO:0000259" key="1">
    <source>
        <dbReference type="Pfam" id="PF13243"/>
    </source>
</evidence>
<dbReference type="OrthoDB" id="69959at2157"/>
<dbReference type="Gene3D" id="1.50.10.20">
    <property type="match status" value="1"/>
</dbReference>
<evidence type="ECO:0000313" key="2">
    <source>
        <dbReference type="EMBL" id="AUB55426.1"/>
    </source>
</evidence>
<gene>
    <name evidence="2" type="ORF">BK007_04955</name>
</gene>
<reference evidence="2 3" key="1">
    <citation type="submission" date="2016-10" db="EMBL/GenBank/DDBJ databases">
        <title>Comparative genomics between deep and shallow subseafloor isolates.</title>
        <authorList>
            <person name="Ishii S."/>
            <person name="Miller J.R."/>
            <person name="Sutton G."/>
            <person name="Suzuki S."/>
            <person name="Methe B."/>
            <person name="Inagaki F."/>
            <person name="Imachi H."/>
        </authorList>
    </citation>
    <scope>NUCLEOTIDE SEQUENCE [LARGE SCALE GENOMIC DNA]</scope>
    <source>
        <strain evidence="2 3">MO-MB1</strain>
    </source>
</reference>
<dbReference type="InterPro" id="IPR032696">
    <property type="entry name" value="SQ_cyclase_C"/>
</dbReference>
<proteinExistence type="predicted"/>
<dbReference type="EMBL" id="CP017766">
    <property type="protein sequence ID" value="AUB55426.1"/>
    <property type="molecule type" value="Genomic_DNA"/>
</dbReference>
<evidence type="ECO:0000313" key="3">
    <source>
        <dbReference type="Proteomes" id="UP000232806"/>
    </source>
</evidence>
<feature type="domain" description="Squalene cyclase C-terminal" evidence="1">
    <location>
        <begin position="89"/>
        <end position="168"/>
    </location>
</feature>
<accession>A0A2H4VBG5</accession>
<dbReference type="GeneID" id="35120922"/>
<protein>
    <recommendedName>
        <fullName evidence="1">Squalene cyclase C-terminal domain-containing protein</fullName>
    </recommendedName>
</protein>
<dbReference type="AlphaFoldDB" id="A0A2H4VBG5"/>
<dbReference type="RefSeq" id="WP_100905407.1">
    <property type="nucleotide sequence ID" value="NZ_CP017766.1"/>
</dbReference>
<organism evidence="2 3">
    <name type="scientific">Methanobacterium subterraneum</name>
    <dbReference type="NCBI Taxonomy" id="59277"/>
    <lineage>
        <taxon>Archaea</taxon>
        <taxon>Methanobacteriati</taxon>
        <taxon>Methanobacteriota</taxon>
        <taxon>Methanomada group</taxon>
        <taxon>Methanobacteria</taxon>
        <taxon>Methanobacteriales</taxon>
        <taxon>Methanobacteriaceae</taxon>
        <taxon>Methanobacterium</taxon>
    </lineage>
</organism>
<sequence>MTFSRKKLKTSPIPSLLSSGNPAIEYYTRRDLLDENTGREEDLWELPAALRILRKQMDDGFWKYPGKISGDLRSREDYNQVETYRVFGELICKYGLNKNHPQIRKAAEFFFSCQTLEGDFRGIYGNQYTTTYSPAIMELLIKAGYGNDHRVKKGFQWLFSMSQDDGGWVIPFRTSGMNIKEALLASAPELPDRSRPFSHLVTGMVLRALAAHPEYLKSEVTRKTAKILAIRLFQADKYPDRRGKEYWERVSYPFWFTDIISAMDSLSIIGLSRENPYIKEGLDFLIHKQNDEGLFDLKIVRGSDKDLKYWICLAICRILKRYGFKLENK</sequence>
<dbReference type="Proteomes" id="UP000232806">
    <property type="component" value="Chromosome"/>
</dbReference>
<name>A0A2H4VBG5_9EURY</name>
<dbReference type="InterPro" id="IPR008930">
    <property type="entry name" value="Terpenoid_cyclase/PrenylTrfase"/>
</dbReference>